<sequence length="273" mass="29103">MRICSRPAWMFGLILSAVSVPALAQPGPDTVPHIIGGVDAEPGQYPFMASLQRLGRGDSDHARHSCGATLISPSWVLTAAHCVDGLPPAQLAVLVGETTLKTTPRRRASNVKAIHVHPAYDEGNLLNDVALIQLKRPVPKAEPAELLLGRDSAYLRPGRAFTVIGWGVTDFPGEQDLPTTLQAVQTPFVTFDACQQAYPDLQAGAVICAGAEGIDSCSGDSGGPLLVRRKGAWTVLGTVSWGEGCALPDRPGVYARLSQGYVRDFIQATWMRD</sequence>
<dbReference type="EMBL" id="JAUTAS010000001">
    <property type="protein sequence ID" value="MDQ1110428.1"/>
    <property type="molecule type" value="Genomic_DNA"/>
</dbReference>
<dbReference type="InterPro" id="IPR033116">
    <property type="entry name" value="TRYPSIN_SER"/>
</dbReference>
<keyword evidence="1" id="KW-1015">Disulfide bond</keyword>
<dbReference type="PANTHER" id="PTHR24252:SF7">
    <property type="entry name" value="HYALIN"/>
    <property type="match status" value="1"/>
</dbReference>
<dbReference type="PROSITE" id="PS50240">
    <property type="entry name" value="TRYPSIN_DOM"/>
    <property type="match status" value="1"/>
</dbReference>
<accession>A0AAP5AMW8</accession>
<organism evidence="5 6">
    <name type="scientific">Stenotrophomonas rhizophila</name>
    <dbReference type="NCBI Taxonomy" id="216778"/>
    <lineage>
        <taxon>Bacteria</taxon>
        <taxon>Pseudomonadati</taxon>
        <taxon>Pseudomonadota</taxon>
        <taxon>Gammaproteobacteria</taxon>
        <taxon>Lysobacterales</taxon>
        <taxon>Lysobacteraceae</taxon>
        <taxon>Stenotrophomonas</taxon>
    </lineage>
</organism>
<dbReference type="PROSITE" id="PS00135">
    <property type="entry name" value="TRYPSIN_SER"/>
    <property type="match status" value="1"/>
</dbReference>
<gene>
    <name evidence="5" type="ORF">QE424_003587</name>
</gene>
<dbReference type="Gene3D" id="2.40.10.10">
    <property type="entry name" value="Trypsin-like serine proteases"/>
    <property type="match status" value="1"/>
</dbReference>
<dbReference type="InterPro" id="IPR001254">
    <property type="entry name" value="Trypsin_dom"/>
</dbReference>
<keyword evidence="3" id="KW-0732">Signal</keyword>
<feature type="chain" id="PRO_5042968299" evidence="3">
    <location>
        <begin position="25"/>
        <end position="273"/>
    </location>
</feature>
<dbReference type="AlphaFoldDB" id="A0AAP5AMW8"/>
<evidence type="ECO:0000313" key="6">
    <source>
        <dbReference type="Proteomes" id="UP001226084"/>
    </source>
</evidence>
<dbReference type="PRINTS" id="PR00722">
    <property type="entry name" value="CHYMOTRYPSIN"/>
</dbReference>
<dbReference type="GO" id="GO:0006508">
    <property type="term" value="P:proteolysis"/>
    <property type="evidence" value="ECO:0007669"/>
    <property type="project" value="UniProtKB-KW"/>
</dbReference>
<dbReference type="PANTHER" id="PTHR24252">
    <property type="entry name" value="ACROSIN-RELATED"/>
    <property type="match status" value="1"/>
</dbReference>
<keyword evidence="2" id="KW-0378">Hydrolase</keyword>
<dbReference type="FunFam" id="2.40.10.10:FF:000002">
    <property type="entry name" value="Transmembrane protease serine"/>
    <property type="match status" value="1"/>
</dbReference>
<dbReference type="InterPro" id="IPR009003">
    <property type="entry name" value="Peptidase_S1_PA"/>
</dbReference>
<evidence type="ECO:0000259" key="4">
    <source>
        <dbReference type="PROSITE" id="PS50240"/>
    </source>
</evidence>
<dbReference type="RefSeq" id="WP_307107755.1">
    <property type="nucleotide sequence ID" value="NZ_JAUTAS010000001.1"/>
</dbReference>
<evidence type="ECO:0000256" key="3">
    <source>
        <dbReference type="SAM" id="SignalP"/>
    </source>
</evidence>
<dbReference type="SMART" id="SM00020">
    <property type="entry name" value="Tryp_SPc"/>
    <property type="match status" value="1"/>
</dbReference>
<dbReference type="GO" id="GO:0004252">
    <property type="term" value="F:serine-type endopeptidase activity"/>
    <property type="evidence" value="ECO:0007669"/>
    <property type="project" value="InterPro"/>
</dbReference>
<name>A0AAP5AMW8_9GAMM</name>
<dbReference type="Proteomes" id="UP001226084">
    <property type="component" value="Unassembled WGS sequence"/>
</dbReference>
<dbReference type="FunFam" id="2.40.10.10:FF:000068">
    <property type="entry name" value="transmembrane protease serine 2"/>
    <property type="match status" value="1"/>
</dbReference>
<evidence type="ECO:0000256" key="2">
    <source>
        <dbReference type="RuleBase" id="RU363034"/>
    </source>
</evidence>
<comment type="caution">
    <text evidence="5">The sequence shown here is derived from an EMBL/GenBank/DDBJ whole genome shotgun (WGS) entry which is preliminary data.</text>
</comment>
<dbReference type="InterPro" id="IPR043504">
    <property type="entry name" value="Peptidase_S1_PA_chymotrypsin"/>
</dbReference>
<feature type="domain" description="Peptidase S1" evidence="4">
    <location>
        <begin position="34"/>
        <end position="273"/>
    </location>
</feature>
<reference evidence="5" key="1">
    <citation type="submission" date="2023-07" db="EMBL/GenBank/DDBJ databases">
        <title>Functional and genomic diversity of the sorghum phyllosphere microbiome.</title>
        <authorList>
            <person name="Shade A."/>
        </authorList>
    </citation>
    <scope>NUCLEOTIDE SEQUENCE</scope>
    <source>
        <strain evidence="5">SORGH_AS_0457</strain>
    </source>
</reference>
<dbReference type="CDD" id="cd00190">
    <property type="entry name" value="Tryp_SPc"/>
    <property type="match status" value="1"/>
</dbReference>
<protein>
    <submittedName>
        <fullName evidence="5">Secreted trypsin-like serine protease</fullName>
    </submittedName>
</protein>
<dbReference type="SUPFAM" id="SSF50494">
    <property type="entry name" value="Trypsin-like serine proteases"/>
    <property type="match status" value="1"/>
</dbReference>
<proteinExistence type="predicted"/>
<dbReference type="Pfam" id="PF00089">
    <property type="entry name" value="Trypsin"/>
    <property type="match status" value="1"/>
</dbReference>
<dbReference type="InterPro" id="IPR001314">
    <property type="entry name" value="Peptidase_S1A"/>
</dbReference>
<feature type="signal peptide" evidence="3">
    <location>
        <begin position="1"/>
        <end position="24"/>
    </location>
</feature>
<dbReference type="InterPro" id="IPR018114">
    <property type="entry name" value="TRYPSIN_HIS"/>
</dbReference>
<dbReference type="PROSITE" id="PS00134">
    <property type="entry name" value="TRYPSIN_HIS"/>
    <property type="match status" value="1"/>
</dbReference>
<evidence type="ECO:0000256" key="1">
    <source>
        <dbReference type="ARBA" id="ARBA00023157"/>
    </source>
</evidence>
<keyword evidence="2 5" id="KW-0645">Protease</keyword>
<keyword evidence="2" id="KW-0720">Serine protease</keyword>
<evidence type="ECO:0000313" key="5">
    <source>
        <dbReference type="EMBL" id="MDQ1110428.1"/>
    </source>
</evidence>